<dbReference type="PANTHER" id="PTHR43690">
    <property type="entry name" value="NARDILYSIN"/>
    <property type="match status" value="1"/>
</dbReference>
<evidence type="ECO:0000256" key="2">
    <source>
        <dbReference type="ARBA" id="ARBA00007261"/>
    </source>
</evidence>
<dbReference type="GO" id="GO:0046872">
    <property type="term" value="F:metal ion binding"/>
    <property type="evidence" value="ECO:0007669"/>
    <property type="project" value="UniProtKB-KW"/>
</dbReference>
<proteinExistence type="inferred from homology"/>
<dbReference type="PANTHER" id="PTHR43690:SF34">
    <property type="entry name" value="ZINC PROTEASE PQQL-LIKE"/>
    <property type="match status" value="1"/>
</dbReference>
<evidence type="ECO:0000313" key="13">
    <source>
        <dbReference type="Proteomes" id="UP000295814"/>
    </source>
</evidence>
<dbReference type="AlphaFoldDB" id="A0A562YEU5"/>
<dbReference type="Gene3D" id="3.30.830.10">
    <property type="entry name" value="Metalloenzyme, LuxS/M16 peptidase-like"/>
    <property type="match status" value="4"/>
</dbReference>
<dbReference type="GO" id="GO:0006508">
    <property type="term" value="P:proteolysis"/>
    <property type="evidence" value="ECO:0007669"/>
    <property type="project" value="UniProtKB-KW"/>
</dbReference>
<keyword evidence="5" id="KW-0378">Hydrolase</keyword>
<keyword evidence="7" id="KW-0482">Metalloprotease</keyword>
<evidence type="ECO:0000259" key="11">
    <source>
        <dbReference type="Pfam" id="PF05193"/>
    </source>
</evidence>
<keyword evidence="3" id="KW-0645">Protease</keyword>
<dbReference type="InterPro" id="IPR011765">
    <property type="entry name" value="Pept_M16_N"/>
</dbReference>
<name>A0A562YEU5_9FLAO</name>
<dbReference type="PROSITE" id="PS00143">
    <property type="entry name" value="INSULINASE"/>
    <property type="match status" value="1"/>
</dbReference>
<dbReference type="InterPro" id="IPR050626">
    <property type="entry name" value="Peptidase_M16"/>
</dbReference>
<keyword evidence="4" id="KW-0479">Metal-binding</keyword>
<reference evidence="12 13" key="1">
    <citation type="submission" date="2019-07" db="EMBL/GenBank/DDBJ databases">
        <title>Seonamhaeicola sp. W255 draft genome.</title>
        <authorList>
            <person name="Zhang X.-Y."/>
            <person name="Zhang R."/>
            <person name="Zhong Y.-L."/>
            <person name="Du Z.-J."/>
        </authorList>
    </citation>
    <scope>NUCLEOTIDE SEQUENCE [LARGE SCALE GENOMIC DNA]</scope>
    <source>
        <strain evidence="12 13">W255</strain>
    </source>
</reference>
<dbReference type="InterPro" id="IPR011249">
    <property type="entry name" value="Metalloenz_LuxS/M16"/>
</dbReference>
<sequence length="956" mass="110719">MKYLFAFLLFFISTVALSQENTTITYDLESEIPKDTTATRGELSNGLKYYIKENDRPKDVVNMRLVVKVGHLQEDDKQQGLAHLLEHMGFNGTKNFKKDKLVKYLESIGMTFGADLNAHTNSYETVYKLKVPSSNLKKVDKAFQILEDWAHNMSLKDDAIDDEKPVVLEEFRARLGSGNRVGTQVVKFMYEGMPQLRYFSDEKLENIQNFESRHLHRFYKDWYRPNLMGIIVAGDIDPSYVEKKIKKHFSKLVNPEHEKPLFSYDSVPYHKETRVKIITDPEKTTTSLSLDFININPIKRDKILMKHQKESFLIGMMTAMLNKRLVELSNSSKPPFIAAGAGVRGTLSKYHGKFSINASSSEEGVLEALNAIVVELERVKRFGFTKNELDEIKKNMLASNETFLENKDDWYSSSYLSLLEQEFKNDWVLYLKEWRYNFTKTVLTQITIDEVNAMFNFYYHEDNRVLILTAPEKKDLILPTEENLLSTIKQAELNTDIEKYVTKELDNQLIKELRPKGSIVSEENHLYEIKELVLSNGAKVYYKKTDFDKESIRFKAFSYGGNSLLSDQDYIAVGQLVPLASVTGIGGYKSHELPKVLAGKKVNVSSYVSIYDEGLNGSVRGKDLETLFKLIYLNFTSINKDEETYLSIVDKIKASTKNRKLSPSNLFYTEINKVTQKGNPRYINMNENDNLERLLDSVPYVDIYESYTERFKNAGDFKFFFIGDFDEDILKNYTEVYLASLPSTDEKEEYKKSTYKNVISGKRIEVHKGLEEKATLLISFEKEAEYLKKEHEALRMFGQIFRTRLRNKIREEKGGVYTVNASLKHVGRPFSKYTASINFNCLPENINVLEEESLKVLREFIKEGPTKKEVAAVKESWILNRKKALETNGFWLNHMYNKVYWKHSFKGINDYEDKLSEISHKYIKKTAKKYIDKPSFIAKLLPELKAETNANKEIEK</sequence>
<evidence type="ECO:0000256" key="7">
    <source>
        <dbReference type="ARBA" id="ARBA00023049"/>
    </source>
</evidence>
<dbReference type="GO" id="GO:0004222">
    <property type="term" value="F:metalloendopeptidase activity"/>
    <property type="evidence" value="ECO:0007669"/>
    <property type="project" value="InterPro"/>
</dbReference>
<dbReference type="EMBL" id="SMZJ02000003">
    <property type="protein sequence ID" value="TWO33197.1"/>
    <property type="molecule type" value="Genomic_DNA"/>
</dbReference>
<dbReference type="SUPFAM" id="SSF63411">
    <property type="entry name" value="LuxS/MPP-like metallohydrolase"/>
    <property type="match status" value="4"/>
</dbReference>
<keyword evidence="9" id="KW-0732">Signal</keyword>
<evidence type="ECO:0000256" key="5">
    <source>
        <dbReference type="ARBA" id="ARBA00022801"/>
    </source>
</evidence>
<feature type="chain" id="PRO_5022765159" evidence="9">
    <location>
        <begin position="19"/>
        <end position="956"/>
    </location>
</feature>
<feature type="domain" description="Peptidase M16 C-terminal" evidence="11">
    <location>
        <begin position="214"/>
        <end position="396"/>
    </location>
</feature>
<evidence type="ECO:0000256" key="8">
    <source>
        <dbReference type="RuleBase" id="RU004447"/>
    </source>
</evidence>
<dbReference type="InterPro" id="IPR001431">
    <property type="entry name" value="Pept_M16_Zn_BS"/>
</dbReference>
<feature type="domain" description="Peptidase M16 C-terminal" evidence="11">
    <location>
        <begin position="707"/>
        <end position="875"/>
    </location>
</feature>
<evidence type="ECO:0000256" key="6">
    <source>
        <dbReference type="ARBA" id="ARBA00022833"/>
    </source>
</evidence>
<dbReference type="Pfam" id="PF05193">
    <property type="entry name" value="Peptidase_M16_C"/>
    <property type="match status" value="2"/>
</dbReference>
<evidence type="ECO:0000256" key="3">
    <source>
        <dbReference type="ARBA" id="ARBA00022670"/>
    </source>
</evidence>
<dbReference type="RefSeq" id="WP_133356019.1">
    <property type="nucleotide sequence ID" value="NZ_SMZJ02000003.1"/>
</dbReference>
<organism evidence="12 13">
    <name type="scientific">Seonamhaeicola sediminis</name>
    <dbReference type="NCBI Taxonomy" id="2528206"/>
    <lineage>
        <taxon>Bacteria</taxon>
        <taxon>Pseudomonadati</taxon>
        <taxon>Bacteroidota</taxon>
        <taxon>Flavobacteriia</taxon>
        <taxon>Flavobacteriales</taxon>
        <taxon>Flavobacteriaceae</taxon>
    </lineage>
</organism>
<accession>A0A562YEU5</accession>
<comment type="caution">
    <text evidence="12">The sequence shown here is derived from an EMBL/GenBank/DDBJ whole genome shotgun (WGS) entry which is preliminary data.</text>
</comment>
<evidence type="ECO:0000259" key="10">
    <source>
        <dbReference type="Pfam" id="PF00675"/>
    </source>
</evidence>
<dbReference type="OrthoDB" id="9811314at2"/>
<comment type="similarity">
    <text evidence="2 8">Belongs to the peptidase M16 family.</text>
</comment>
<evidence type="ECO:0000256" key="4">
    <source>
        <dbReference type="ARBA" id="ARBA00022723"/>
    </source>
</evidence>
<evidence type="ECO:0000256" key="9">
    <source>
        <dbReference type="SAM" id="SignalP"/>
    </source>
</evidence>
<evidence type="ECO:0000313" key="12">
    <source>
        <dbReference type="EMBL" id="TWO33197.1"/>
    </source>
</evidence>
<gene>
    <name evidence="12" type="ORF">E1J38_004685</name>
</gene>
<evidence type="ECO:0000256" key="1">
    <source>
        <dbReference type="ARBA" id="ARBA00001947"/>
    </source>
</evidence>
<feature type="domain" description="Peptidase M16 N-terminal" evidence="10">
    <location>
        <begin position="52"/>
        <end position="172"/>
    </location>
</feature>
<dbReference type="InterPro" id="IPR007863">
    <property type="entry name" value="Peptidase_M16_C"/>
</dbReference>
<keyword evidence="13" id="KW-1185">Reference proteome</keyword>
<feature type="signal peptide" evidence="9">
    <location>
        <begin position="1"/>
        <end position="18"/>
    </location>
</feature>
<keyword evidence="6" id="KW-0862">Zinc</keyword>
<dbReference type="Proteomes" id="UP000295814">
    <property type="component" value="Unassembled WGS sequence"/>
</dbReference>
<comment type="cofactor">
    <cofactor evidence="1">
        <name>Zn(2+)</name>
        <dbReference type="ChEBI" id="CHEBI:29105"/>
    </cofactor>
</comment>
<dbReference type="Pfam" id="PF00675">
    <property type="entry name" value="Peptidase_M16"/>
    <property type="match status" value="1"/>
</dbReference>
<protein>
    <submittedName>
        <fullName evidence="12">Insulinase family protein</fullName>
    </submittedName>
</protein>